<reference evidence="5" key="1">
    <citation type="journal article" date="2019" name="Int. J. Syst. Evol. Microbiol.">
        <title>The Global Catalogue of Microorganisms (GCM) 10K type strain sequencing project: providing services to taxonomists for standard genome sequencing and annotation.</title>
        <authorList>
            <consortium name="The Broad Institute Genomics Platform"/>
            <consortium name="The Broad Institute Genome Sequencing Center for Infectious Disease"/>
            <person name="Wu L."/>
            <person name="Ma J."/>
        </authorList>
    </citation>
    <scope>NUCLEOTIDE SEQUENCE [LARGE SCALE GENOMIC DNA]</scope>
    <source>
        <strain evidence="5">KCTC 42282</strain>
    </source>
</reference>
<dbReference type="EMBL" id="JBHRYC010000098">
    <property type="protein sequence ID" value="MFC3639722.1"/>
    <property type="molecule type" value="Genomic_DNA"/>
</dbReference>
<feature type="chain" id="PRO_5045495231" evidence="2">
    <location>
        <begin position="33"/>
        <end position="204"/>
    </location>
</feature>
<comment type="caution">
    <text evidence="4">The sequence shown here is derived from an EMBL/GenBank/DDBJ whole genome shotgun (WGS) entry which is preliminary data.</text>
</comment>
<dbReference type="SUPFAM" id="SSF54427">
    <property type="entry name" value="NTF2-like"/>
    <property type="match status" value="1"/>
</dbReference>
<gene>
    <name evidence="4" type="ORF">ACFONL_20485</name>
</gene>
<evidence type="ECO:0000259" key="3">
    <source>
        <dbReference type="Pfam" id="PF14534"/>
    </source>
</evidence>
<protein>
    <submittedName>
        <fullName evidence="4">Nuclear transport factor 2 family protein</fullName>
    </submittedName>
</protein>
<dbReference type="InterPro" id="IPR032710">
    <property type="entry name" value="NTF2-like_dom_sf"/>
</dbReference>
<proteinExistence type="predicted"/>
<feature type="domain" description="DUF4440" evidence="3">
    <location>
        <begin position="86"/>
        <end position="192"/>
    </location>
</feature>
<dbReference type="Proteomes" id="UP001595704">
    <property type="component" value="Unassembled WGS sequence"/>
</dbReference>
<feature type="signal peptide" evidence="2">
    <location>
        <begin position="1"/>
        <end position="32"/>
    </location>
</feature>
<feature type="compositionally biased region" description="Low complexity" evidence="1">
    <location>
        <begin position="35"/>
        <end position="68"/>
    </location>
</feature>
<dbReference type="RefSeq" id="WP_191318821.1">
    <property type="nucleotide sequence ID" value="NZ_BNCG01000004.1"/>
</dbReference>
<keyword evidence="5" id="KW-1185">Reference proteome</keyword>
<evidence type="ECO:0000313" key="4">
    <source>
        <dbReference type="EMBL" id="MFC3639722.1"/>
    </source>
</evidence>
<dbReference type="Pfam" id="PF14534">
    <property type="entry name" value="DUF4440"/>
    <property type="match status" value="1"/>
</dbReference>
<evidence type="ECO:0000313" key="5">
    <source>
        <dbReference type="Proteomes" id="UP001595704"/>
    </source>
</evidence>
<feature type="region of interest" description="Disordered" evidence="1">
    <location>
        <begin position="35"/>
        <end position="77"/>
    </location>
</feature>
<evidence type="ECO:0000256" key="1">
    <source>
        <dbReference type="SAM" id="MobiDB-lite"/>
    </source>
</evidence>
<keyword evidence="2" id="KW-0732">Signal</keyword>
<organism evidence="4 5">
    <name type="scientific">Camelimonas fluminis</name>
    <dbReference type="NCBI Taxonomy" id="1576911"/>
    <lineage>
        <taxon>Bacteria</taxon>
        <taxon>Pseudomonadati</taxon>
        <taxon>Pseudomonadota</taxon>
        <taxon>Alphaproteobacteria</taxon>
        <taxon>Hyphomicrobiales</taxon>
        <taxon>Chelatococcaceae</taxon>
        <taxon>Camelimonas</taxon>
    </lineage>
</organism>
<accession>A0ABV7UNN0</accession>
<sequence length="204" mass="21572">MFGWIGQRAAQRPALGLALAAMMTAAMTGGVAAEQNAPAPAGAPAAPKNAAPAAPPAGTTGAPVGPAASKDGAVDAPREARVADQILDLRRKMKDAIARKDRAALEAMYHDRFTHLRETGRAETKKERIDLLLSGQNGVELASTDQALVETFSPDAAVLSGVSVIRDNRRKGKGDAFQWLTLYVRDKGVWRVALSQANRLPKPE</sequence>
<evidence type="ECO:0000256" key="2">
    <source>
        <dbReference type="SAM" id="SignalP"/>
    </source>
</evidence>
<name>A0ABV7UNN0_9HYPH</name>
<dbReference type="Gene3D" id="3.10.450.50">
    <property type="match status" value="1"/>
</dbReference>
<dbReference type="InterPro" id="IPR027843">
    <property type="entry name" value="DUF4440"/>
</dbReference>